<name>A0A420H7K7_9PEZI</name>
<keyword evidence="4" id="KW-0227">DNA damage</keyword>
<dbReference type="PANTHER" id="PTHR10242:SF2">
    <property type="entry name" value="N-GLYCOSYLASE_DNA LYASE"/>
    <property type="match status" value="1"/>
</dbReference>
<keyword evidence="14" id="KW-1185">Reference proteome</keyword>
<comment type="caution">
    <text evidence="13">The sequence shown here is derived from an EMBL/GenBank/DDBJ whole genome shotgun (WGS) entry which is preliminary data.</text>
</comment>
<evidence type="ECO:0000256" key="4">
    <source>
        <dbReference type="ARBA" id="ARBA00022763"/>
    </source>
</evidence>
<dbReference type="Proteomes" id="UP000283383">
    <property type="component" value="Unassembled WGS sequence"/>
</dbReference>
<dbReference type="InterPro" id="IPR003265">
    <property type="entry name" value="HhH-GPD_domain"/>
</dbReference>
<dbReference type="GO" id="GO:0005634">
    <property type="term" value="C:nucleus"/>
    <property type="evidence" value="ECO:0007669"/>
    <property type="project" value="UniProtKB-SubCell"/>
</dbReference>
<dbReference type="PANTHER" id="PTHR10242">
    <property type="entry name" value="8-OXOGUANINE DNA GLYCOSYLASE"/>
    <property type="match status" value="1"/>
</dbReference>
<dbReference type="Gene3D" id="1.10.340.30">
    <property type="entry name" value="Hypothetical protein, domain 2"/>
    <property type="match status" value="1"/>
</dbReference>
<dbReference type="SUPFAM" id="SSF48150">
    <property type="entry name" value="DNA-glycosylase"/>
    <property type="match status" value="1"/>
</dbReference>
<dbReference type="GO" id="GO:0006285">
    <property type="term" value="P:base-excision repair, AP site formation"/>
    <property type="evidence" value="ECO:0007669"/>
    <property type="project" value="TreeGrafter"/>
</dbReference>
<accession>A0A420H7K7</accession>
<dbReference type="GO" id="GO:0003684">
    <property type="term" value="F:damaged DNA binding"/>
    <property type="evidence" value="ECO:0007669"/>
    <property type="project" value="InterPro"/>
</dbReference>
<dbReference type="GO" id="GO:0034039">
    <property type="term" value="F:8-oxo-7,8-dihydroguanine DNA N-glycosylase activity"/>
    <property type="evidence" value="ECO:0007669"/>
    <property type="project" value="TreeGrafter"/>
</dbReference>
<dbReference type="Pfam" id="PF07934">
    <property type="entry name" value="OGG_N"/>
    <property type="match status" value="1"/>
</dbReference>
<evidence type="ECO:0000256" key="11">
    <source>
        <dbReference type="ARBA" id="ARBA00044632"/>
    </source>
</evidence>
<reference evidence="13 14" key="1">
    <citation type="journal article" date="2018" name="BMC Genomics">
        <title>Comparative genome analyses reveal sequence features reflecting distinct modes of host-adaptation between dicot and monocot powdery mildew.</title>
        <authorList>
            <person name="Wu Y."/>
            <person name="Ma X."/>
            <person name="Pan Z."/>
            <person name="Kale S.D."/>
            <person name="Song Y."/>
            <person name="King H."/>
            <person name="Zhang Q."/>
            <person name="Presley C."/>
            <person name="Deng X."/>
            <person name="Wei C.I."/>
            <person name="Xiao S."/>
        </authorList>
    </citation>
    <scope>NUCLEOTIDE SEQUENCE [LARGE SCALE GENOMIC DNA]</scope>
    <source>
        <strain evidence="13">UMSG3</strain>
    </source>
</reference>
<dbReference type="SUPFAM" id="SSF55945">
    <property type="entry name" value="TATA-box binding protein-like"/>
    <property type="match status" value="1"/>
</dbReference>
<evidence type="ECO:0000256" key="2">
    <source>
        <dbReference type="ARBA" id="ARBA00010679"/>
    </source>
</evidence>
<comment type="catalytic activity">
    <reaction evidence="11">
        <text>2'-deoxyribonucleotide-(2'-deoxyribose 5'-phosphate)-2'-deoxyribonucleotide-DNA = a 3'-end 2'-deoxyribonucleotide-(2,3-dehydro-2,3-deoxyribose 5'-phosphate)-DNA + a 5'-end 5'-phospho-2'-deoxyribonucleoside-DNA + H(+)</text>
        <dbReference type="Rhea" id="RHEA:66592"/>
        <dbReference type="Rhea" id="RHEA-COMP:13180"/>
        <dbReference type="Rhea" id="RHEA-COMP:16897"/>
        <dbReference type="Rhea" id="RHEA-COMP:17067"/>
        <dbReference type="ChEBI" id="CHEBI:15378"/>
        <dbReference type="ChEBI" id="CHEBI:136412"/>
        <dbReference type="ChEBI" id="CHEBI:157695"/>
        <dbReference type="ChEBI" id="CHEBI:167181"/>
        <dbReference type="EC" id="4.2.99.18"/>
    </reaction>
</comment>
<organism evidence="13 14">
    <name type="scientific">Golovinomyces cichoracearum</name>
    <dbReference type="NCBI Taxonomy" id="62708"/>
    <lineage>
        <taxon>Eukaryota</taxon>
        <taxon>Fungi</taxon>
        <taxon>Dikarya</taxon>
        <taxon>Ascomycota</taxon>
        <taxon>Pezizomycotina</taxon>
        <taxon>Leotiomycetes</taxon>
        <taxon>Erysiphales</taxon>
        <taxon>Erysiphaceae</taxon>
        <taxon>Golovinomyces</taxon>
    </lineage>
</organism>
<evidence type="ECO:0000256" key="9">
    <source>
        <dbReference type="ARBA" id="ARBA00023268"/>
    </source>
</evidence>
<evidence type="ECO:0000256" key="7">
    <source>
        <dbReference type="ARBA" id="ARBA00023239"/>
    </source>
</evidence>
<keyword evidence="5" id="KW-0378">Hydrolase</keyword>
<dbReference type="EMBL" id="MCBQ01021909">
    <property type="protein sequence ID" value="RKF53400.1"/>
    <property type="molecule type" value="Genomic_DNA"/>
</dbReference>
<evidence type="ECO:0000256" key="3">
    <source>
        <dbReference type="ARBA" id="ARBA00012720"/>
    </source>
</evidence>
<dbReference type="Gene3D" id="1.10.1670.10">
    <property type="entry name" value="Helix-hairpin-Helix base-excision DNA repair enzymes (C-terminal)"/>
    <property type="match status" value="1"/>
</dbReference>
<evidence type="ECO:0000256" key="5">
    <source>
        <dbReference type="ARBA" id="ARBA00022801"/>
    </source>
</evidence>
<keyword evidence="8" id="KW-0539">Nucleus</keyword>
<dbReference type="GO" id="GO:0140078">
    <property type="term" value="F:class I DNA-(apurinic or apyrimidinic site) endonuclease activity"/>
    <property type="evidence" value="ECO:0007669"/>
    <property type="project" value="UniProtKB-EC"/>
</dbReference>
<comment type="subcellular location">
    <subcellularLocation>
        <location evidence="1">Nucleus</location>
    </subcellularLocation>
</comment>
<gene>
    <name evidence="13" type="ORF">GcM3_219003</name>
</gene>
<evidence type="ECO:0000256" key="6">
    <source>
        <dbReference type="ARBA" id="ARBA00023204"/>
    </source>
</evidence>
<dbReference type="CDD" id="cd00056">
    <property type="entry name" value="ENDO3c"/>
    <property type="match status" value="1"/>
</dbReference>
<sequence>MANKYISKWRKLPVILTELCIDTTLRCGQSFRWKKLPNNTWSCALHGRIISLKQDSDYLYYTTTWPTASMNLSSTTSSTEESIDENDDTEALLLNYLNLKPSLQAYYEHWSSVDPNFKKRAPTFTGVRILKQDAWEALIGFICSSNNNIIRISQMVGNLCIHYGQLIGHIGDQAFYDFPSPKALSGTSVESHLRILGFGYRAGYIAKTAKIILEIKPEGWLESLHNQEPYGISPSQSQIQACGREGYREAHNQLLQLQGVGPKVADCVCLMGLGWCEAVPIDTHVLKIAQRDYNFDNIKYKTLTKFTYNAIGDHFRKLWGREAGWAHSVLFAADLRVFSKRLSNSKDFLTLSVNEVSEKIVEKRDFEMDESSSKVQDDKASVQVESSKVQKIKRRKFVS</sequence>
<dbReference type="SMART" id="SM00478">
    <property type="entry name" value="ENDO3c"/>
    <property type="match status" value="1"/>
</dbReference>
<dbReference type="InterPro" id="IPR011257">
    <property type="entry name" value="DNA_glycosylase"/>
</dbReference>
<protein>
    <recommendedName>
        <fullName evidence="3">DNA-(apurinic or apyrimidinic site) lyase</fullName>
        <ecNumber evidence="3">4.2.99.18</ecNumber>
    </recommendedName>
</protein>
<dbReference type="GO" id="GO:0006289">
    <property type="term" value="P:nucleotide-excision repair"/>
    <property type="evidence" value="ECO:0007669"/>
    <property type="project" value="InterPro"/>
</dbReference>
<dbReference type="Pfam" id="PF00730">
    <property type="entry name" value="HhH-GPD"/>
    <property type="match status" value="1"/>
</dbReference>
<dbReference type="InterPro" id="IPR012904">
    <property type="entry name" value="OGG_N"/>
</dbReference>
<dbReference type="STRING" id="62708.A0A420H7K7"/>
<dbReference type="FunFam" id="1.10.1670.10:FF:000005">
    <property type="entry name" value="N-glycosylase/DNA lyase OGG1"/>
    <property type="match status" value="1"/>
</dbReference>
<evidence type="ECO:0000313" key="14">
    <source>
        <dbReference type="Proteomes" id="UP000283383"/>
    </source>
</evidence>
<dbReference type="EC" id="4.2.99.18" evidence="3"/>
<dbReference type="InterPro" id="IPR023170">
    <property type="entry name" value="HhH_base_excis_C"/>
</dbReference>
<keyword evidence="10" id="KW-0326">Glycosidase</keyword>
<dbReference type="AlphaFoldDB" id="A0A420H7K7"/>
<evidence type="ECO:0000256" key="8">
    <source>
        <dbReference type="ARBA" id="ARBA00023242"/>
    </source>
</evidence>
<keyword evidence="6" id="KW-0234">DNA repair</keyword>
<comment type="similarity">
    <text evidence="2">Belongs to the type-1 OGG1 family.</text>
</comment>
<dbReference type="InterPro" id="IPR052054">
    <property type="entry name" value="Oxidative_DNA_repair_enzyme"/>
</dbReference>
<keyword evidence="7 13" id="KW-0456">Lyase</keyword>
<evidence type="ECO:0000313" key="13">
    <source>
        <dbReference type="EMBL" id="RKF53400.1"/>
    </source>
</evidence>
<evidence type="ECO:0000259" key="12">
    <source>
        <dbReference type="SMART" id="SM00478"/>
    </source>
</evidence>
<feature type="domain" description="HhH-GPD" evidence="12">
    <location>
        <begin position="143"/>
        <end position="328"/>
    </location>
</feature>
<keyword evidence="9" id="KW-0511">Multifunctional enzyme</keyword>
<proteinExistence type="inferred from homology"/>
<dbReference type="Gene3D" id="3.30.310.40">
    <property type="match status" value="1"/>
</dbReference>
<evidence type="ECO:0000256" key="1">
    <source>
        <dbReference type="ARBA" id="ARBA00004123"/>
    </source>
</evidence>
<evidence type="ECO:0000256" key="10">
    <source>
        <dbReference type="ARBA" id="ARBA00023295"/>
    </source>
</evidence>